<keyword evidence="3 10" id="KW-1134">Transmembrane beta strand</keyword>
<evidence type="ECO:0000256" key="2">
    <source>
        <dbReference type="ARBA" id="ARBA00022448"/>
    </source>
</evidence>
<keyword evidence="4" id="KW-0406">Ion transport</keyword>
<evidence type="ECO:0000256" key="12">
    <source>
        <dbReference type="SAM" id="SignalP"/>
    </source>
</evidence>
<dbReference type="InterPro" id="IPR012910">
    <property type="entry name" value="Plug_dom"/>
</dbReference>
<dbReference type="RefSeq" id="WP_089760783.1">
    <property type="nucleotide sequence ID" value="NZ_BKAT01000009.1"/>
</dbReference>
<dbReference type="Gene3D" id="2.170.130.10">
    <property type="entry name" value="TonB-dependent receptor, plug domain"/>
    <property type="match status" value="1"/>
</dbReference>
<dbReference type="InterPro" id="IPR008969">
    <property type="entry name" value="CarboxyPept-like_regulatory"/>
</dbReference>
<evidence type="ECO:0000256" key="10">
    <source>
        <dbReference type="PROSITE-ProRule" id="PRU01360"/>
    </source>
</evidence>
<evidence type="ECO:0000313" key="14">
    <source>
        <dbReference type="EMBL" id="SEA39950.1"/>
    </source>
</evidence>
<gene>
    <name evidence="14" type="ORF">SAMN05660909_01795</name>
</gene>
<evidence type="ECO:0000256" key="9">
    <source>
        <dbReference type="ARBA" id="ARBA00023237"/>
    </source>
</evidence>
<keyword evidence="8 10" id="KW-0472">Membrane</keyword>
<evidence type="ECO:0000313" key="15">
    <source>
        <dbReference type="Proteomes" id="UP000199656"/>
    </source>
</evidence>
<dbReference type="PROSITE" id="PS52016">
    <property type="entry name" value="TONB_DEPENDENT_REC_3"/>
    <property type="match status" value="1"/>
</dbReference>
<keyword evidence="7 11" id="KW-0798">TonB box</keyword>
<dbReference type="GO" id="GO:0009279">
    <property type="term" value="C:cell outer membrane"/>
    <property type="evidence" value="ECO:0007669"/>
    <property type="project" value="UniProtKB-SubCell"/>
</dbReference>
<dbReference type="AlphaFoldDB" id="A0A1H4AVS0"/>
<reference evidence="15" key="1">
    <citation type="submission" date="2016-10" db="EMBL/GenBank/DDBJ databases">
        <authorList>
            <person name="Varghese N."/>
            <person name="Submissions S."/>
        </authorList>
    </citation>
    <scope>NUCLEOTIDE SEQUENCE [LARGE SCALE GENOMIC DNA]</scope>
    <source>
        <strain evidence="15">DSM 23920</strain>
    </source>
</reference>
<dbReference type="Gene3D" id="2.40.170.20">
    <property type="entry name" value="TonB-dependent receptor, beta-barrel domain"/>
    <property type="match status" value="1"/>
</dbReference>
<protein>
    <submittedName>
        <fullName evidence="14">TonB-linked outer membrane protein, SusC/RagA family</fullName>
    </submittedName>
</protein>
<dbReference type="Pfam" id="PF00593">
    <property type="entry name" value="TonB_dep_Rec_b-barrel"/>
    <property type="match status" value="1"/>
</dbReference>
<comment type="similarity">
    <text evidence="10 11">Belongs to the TonB-dependent receptor family.</text>
</comment>
<dbReference type="STRING" id="408074.SAMN05660909_01795"/>
<keyword evidence="12" id="KW-0732">Signal</keyword>
<evidence type="ECO:0000259" key="13">
    <source>
        <dbReference type="SMART" id="SM00965"/>
    </source>
</evidence>
<keyword evidence="15" id="KW-1185">Reference proteome</keyword>
<dbReference type="OrthoDB" id="9768177at2"/>
<dbReference type="InterPro" id="IPR023996">
    <property type="entry name" value="TonB-dep_OMP_SusC/RagA"/>
</dbReference>
<dbReference type="NCBIfam" id="TIGR04057">
    <property type="entry name" value="SusC_RagA_signa"/>
    <property type="match status" value="1"/>
</dbReference>
<keyword evidence="9 10" id="KW-0998">Cell outer membrane</keyword>
<name>A0A1H4AVS0_9BACT</name>
<dbReference type="GO" id="GO:0006826">
    <property type="term" value="P:iron ion transport"/>
    <property type="evidence" value="ECO:0007669"/>
    <property type="project" value="UniProtKB-KW"/>
</dbReference>
<dbReference type="InterPro" id="IPR037066">
    <property type="entry name" value="Plug_dom_sf"/>
</dbReference>
<evidence type="ECO:0000256" key="8">
    <source>
        <dbReference type="ARBA" id="ARBA00023136"/>
    </source>
</evidence>
<evidence type="ECO:0000256" key="5">
    <source>
        <dbReference type="ARBA" id="ARBA00022692"/>
    </source>
</evidence>
<keyword evidence="4" id="KW-0410">Iron transport</keyword>
<dbReference type="EMBL" id="FNRL01000006">
    <property type="protein sequence ID" value="SEA39950.1"/>
    <property type="molecule type" value="Genomic_DNA"/>
</dbReference>
<dbReference type="Gene3D" id="3.55.50.30">
    <property type="match status" value="1"/>
</dbReference>
<dbReference type="SMART" id="SM00965">
    <property type="entry name" value="STN"/>
    <property type="match status" value="1"/>
</dbReference>
<organism evidence="14 15">
    <name type="scientific">Chitinophaga terrae</name>
    <name type="common">ex Kim and Jung 2007</name>
    <dbReference type="NCBI Taxonomy" id="408074"/>
    <lineage>
        <taxon>Bacteria</taxon>
        <taxon>Pseudomonadati</taxon>
        <taxon>Bacteroidota</taxon>
        <taxon>Chitinophagia</taxon>
        <taxon>Chitinophagales</taxon>
        <taxon>Chitinophagaceae</taxon>
        <taxon>Chitinophaga</taxon>
    </lineage>
</organism>
<feature type="chain" id="PRO_5011587182" evidence="12">
    <location>
        <begin position="23"/>
        <end position="1187"/>
    </location>
</feature>
<comment type="subcellular location">
    <subcellularLocation>
        <location evidence="1 10">Cell outer membrane</location>
        <topology evidence="1 10">Multi-pass membrane protein</topology>
    </subcellularLocation>
</comment>
<sequence length="1187" mass="131157">MTRKIVVVLMAFLCLYQTTIFAQQKDPKVNIHLANTTVKEVFRQMQQQTGKYFGYQSKDLEGLPRLQFDCTNKSLEDALQQLLEGTGLTFDIRGNNVIVKKIPGNTPAKQVESAGNNDAAIGNRTLKGRVVTTSQEAVPGVSVLGLQSNKTAFANDNGEFAITVPDNETMLIFSSIGFESSKVMLGASRVLNVVMQERVGSLKQVEVVSTGYVNLPKERATGSFGVVTAKDLEKIPVPNVIHRLEGQVAGVQLNIGESDNSFVYGNLTGSVQGNGSYDIIVRGATTLNTGVNKKPLLVIDGFPSEMDIRTINPADVAQITFLKDAAAASIWGARASAGVIVITTKKGKLNDGAPKISFSAGAGFNGKPRINALPMMNASQMIDYEQELVSKGFITDPSLLPGYNQRPVSTVVDWIFKTKRGEVTQAQQDSMFNILRGRDSRSQVQDYLLRAASTQHYDLNINGGTTNHTYFISGAYDKENTSSKGTGGERMTLSVNQDFKFFKNITFSANLRGSWFRFTQNALGIGVYARSATPLMPYDQLVDDNGNSVSYARAYYSGRLSSLEAKGYLPWGYNYIDELNDADNTVAESNYAANLGLNIPITNGLSLNGQYMVERANSSVRTYYSEDTYFTRNLVNSATSIGNDGKLVYGIPTGAILNTNDVTKNNYSIRGQLNFDRNFLGKHQINALAGSEIRQTIDGSNTNRLYGYNPQSQYHKPVDYVKPYTSVDGYSYNISNGQGYSNQRRRFLSYFGNLAYTYDGKYTLSGSARYDDYNNFGLDKKYRARPFWSSGVSWAVSKEKFLQDAGWLNSLTLRTTYGINGNISLSALPYDQISLVASDYRYPYDPYAIILFPSNPALRWEETAVYNAGIDFSMLNNRLSGSLEYYFKKGKDLFATFPIDNTVGFDNITRNTATLNGKGVDIAINGVIMKKKDFEWSGRFLFSYNTNKVTDARYNITSSLLQSGGVGGPIEGYPSDYVFAFRYAGLDKNGSPRVLSAKGDTLGIYQQLGSVDDLKYMGRLAPPFFGSLTQTFRYKGLTLFVMATYKMGNVFFRPVPSEYPGRYGLVNYETSSLIADRWRKPGDEAFTNVPGLQGNSGTAQARYTNADFNILPGDHIRLREVSLTYDVPVKIFQRLPIRGISISGAARNLGMIWVKNDLGIDPDFPPATRNLKLPPSASYNFSLNVNF</sequence>
<evidence type="ECO:0000256" key="6">
    <source>
        <dbReference type="ARBA" id="ARBA00023004"/>
    </source>
</evidence>
<accession>A0A1H4AVS0</accession>
<evidence type="ECO:0000256" key="4">
    <source>
        <dbReference type="ARBA" id="ARBA00022496"/>
    </source>
</evidence>
<feature type="domain" description="Secretin/TonB short N-terminal" evidence="13">
    <location>
        <begin position="51"/>
        <end position="102"/>
    </location>
</feature>
<proteinExistence type="inferred from homology"/>
<dbReference type="InterPro" id="IPR036942">
    <property type="entry name" value="Beta-barrel_TonB_sf"/>
</dbReference>
<dbReference type="InterPro" id="IPR011662">
    <property type="entry name" value="Secretin/TonB_short_N"/>
</dbReference>
<dbReference type="Pfam" id="PF13715">
    <property type="entry name" value="CarbopepD_reg_2"/>
    <property type="match status" value="1"/>
</dbReference>
<dbReference type="SUPFAM" id="SSF56935">
    <property type="entry name" value="Porins"/>
    <property type="match status" value="1"/>
</dbReference>
<dbReference type="Pfam" id="PF07660">
    <property type="entry name" value="STN"/>
    <property type="match status" value="1"/>
</dbReference>
<dbReference type="SUPFAM" id="SSF49464">
    <property type="entry name" value="Carboxypeptidase regulatory domain-like"/>
    <property type="match status" value="1"/>
</dbReference>
<evidence type="ECO:0000256" key="1">
    <source>
        <dbReference type="ARBA" id="ARBA00004571"/>
    </source>
</evidence>
<evidence type="ECO:0000256" key="11">
    <source>
        <dbReference type="RuleBase" id="RU003357"/>
    </source>
</evidence>
<evidence type="ECO:0000256" key="3">
    <source>
        <dbReference type="ARBA" id="ARBA00022452"/>
    </source>
</evidence>
<keyword evidence="6" id="KW-0408">Iron</keyword>
<dbReference type="NCBIfam" id="TIGR04056">
    <property type="entry name" value="OMP_RagA_SusC"/>
    <property type="match status" value="1"/>
</dbReference>
<feature type="signal peptide" evidence="12">
    <location>
        <begin position="1"/>
        <end position="22"/>
    </location>
</feature>
<keyword evidence="5 10" id="KW-0812">Transmembrane</keyword>
<dbReference type="InterPro" id="IPR039426">
    <property type="entry name" value="TonB-dep_rcpt-like"/>
</dbReference>
<dbReference type="InterPro" id="IPR000531">
    <property type="entry name" value="Beta-barrel_TonB"/>
</dbReference>
<keyword evidence="2 10" id="KW-0813">Transport</keyword>
<evidence type="ECO:0000256" key="7">
    <source>
        <dbReference type="ARBA" id="ARBA00023077"/>
    </source>
</evidence>
<dbReference type="InterPro" id="IPR023997">
    <property type="entry name" value="TonB-dep_OMP_SusC/RagA_CS"/>
</dbReference>
<dbReference type="Pfam" id="PF07715">
    <property type="entry name" value="Plug"/>
    <property type="match status" value="1"/>
</dbReference>
<dbReference type="Proteomes" id="UP000199656">
    <property type="component" value="Unassembled WGS sequence"/>
</dbReference>